<comment type="subunit">
    <text evidence="1">Component of the NuA4 histone acetyltransferase complex.</text>
</comment>
<dbReference type="Proteomes" id="UP000293360">
    <property type="component" value="Unassembled WGS sequence"/>
</dbReference>
<feature type="region of interest" description="Disordered" evidence="2">
    <location>
        <begin position="148"/>
        <end position="228"/>
    </location>
</feature>
<feature type="compositionally biased region" description="Acidic residues" evidence="2">
    <location>
        <begin position="285"/>
        <end position="297"/>
    </location>
</feature>
<accession>A0A4Q4SZE2</accession>
<dbReference type="InterPro" id="IPR016197">
    <property type="entry name" value="Chromo-like_dom_sf"/>
</dbReference>
<dbReference type="Gene3D" id="2.40.50.40">
    <property type="match status" value="1"/>
</dbReference>
<dbReference type="AlphaFoldDB" id="A0A4Q4SZE2"/>
<dbReference type="CDD" id="cd00024">
    <property type="entry name" value="CD_CSD"/>
    <property type="match status" value="1"/>
</dbReference>
<feature type="compositionally biased region" description="Polar residues" evidence="2">
    <location>
        <begin position="206"/>
        <end position="218"/>
    </location>
</feature>
<sequence>MDDELQNHRGPAAKRAELERCKSYFTRTTVMANERLGLLARFFDLRHDETGQRLPRPGKEACPESNAANIQDLFLNIASWREEARCPTPWPNMVYLWPNFEQSLWKGGVINDVPWAAAMPIVRNNTVFSDFAYKASNLSPARIFSHLQGSQLPPPRTLPAGDPLQQAHQSASSLRSRHRRSVRLPHQPKHSLLAEATGRSRRMKATEQNANPNNTARASRSLHFDSISESEYRGRGRLGERTHYRGDGLVPKARLNTGRLMPEAATLSTAKSEVSFDIEMHDADDSGLADADCESDPDYASPSPGFDNHQAADDDAMEENSDERYAVEALIDHRPPFSSRRNARAYKVRWAGDWPAAQKHSWEPFRNIAVHIVDDYWAGLETGKPRGRSRRTGGDRRRN</sequence>
<proteinExistence type="predicted"/>
<feature type="compositionally biased region" description="Low complexity" evidence="2">
    <location>
        <begin position="164"/>
        <end position="174"/>
    </location>
</feature>
<comment type="caution">
    <text evidence="3">The sequence shown here is derived from an EMBL/GenBank/DDBJ whole genome shotgun (WGS) entry which is preliminary data.</text>
</comment>
<protein>
    <recommendedName>
        <fullName evidence="5">Chromo domain-containing protein</fullName>
    </recommendedName>
</protein>
<name>A0A4Q4SZE2_9PEZI</name>
<organism evidence="3 4">
    <name type="scientific">Monosporascus ibericus</name>
    <dbReference type="NCBI Taxonomy" id="155417"/>
    <lineage>
        <taxon>Eukaryota</taxon>
        <taxon>Fungi</taxon>
        <taxon>Dikarya</taxon>
        <taxon>Ascomycota</taxon>
        <taxon>Pezizomycotina</taxon>
        <taxon>Sordariomycetes</taxon>
        <taxon>Xylariomycetidae</taxon>
        <taxon>Xylariales</taxon>
        <taxon>Xylariales incertae sedis</taxon>
        <taxon>Monosporascus</taxon>
    </lineage>
</organism>
<evidence type="ECO:0000313" key="4">
    <source>
        <dbReference type="Proteomes" id="UP000293360"/>
    </source>
</evidence>
<gene>
    <name evidence="3" type="ORF">DL764_007680</name>
</gene>
<feature type="region of interest" description="Disordered" evidence="2">
    <location>
        <begin position="380"/>
        <end position="399"/>
    </location>
</feature>
<dbReference type="EMBL" id="QJNU01000547">
    <property type="protein sequence ID" value="RYO95520.1"/>
    <property type="molecule type" value="Genomic_DNA"/>
</dbReference>
<keyword evidence="4" id="KW-1185">Reference proteome</keyword>
<dbReference type="SUPFAM" id="SSF54160">
    <property type="entry name" value="Chromo domain-like"/>
    <property type="match status" value="1"/>
</dbReference>
<feature type="compositionally biased region" description="Basic residues" evidence="2">
    <location>
        <begin position="175"/>
        <end position="189"/>
    </location>
</feature>
<dbReference type="OrthoDB" id="4732998at2759"/>
<feature type="region of interest" description="Disordered" evidence="2">
    <location>
        <begin position="285"/>
        <end position="321"/>
    </location>
</feature>
<evidence type="ECO:0000256" key="1">
    <source>
        <dbReference type="ARBA" id="ARBA00011353"/>
    </source>
</evidence>
<evidence type="ECO:0008006" key="5">
    <source>
        <dbReference type="Google" id="ProtNLM"/>
    </source>
</evidence>
<reference evidence="3 4" key="1">
    <citation type="submission" date="2018-06" db="EMBL/GenBank/DDBJ databases">
        <title>Complete Genomes of Monosporascus.</title>
        <authorList>
            <person name="Robinson A.J."/>
            <person name="Natvig D.O."/>
        </authorList>
    </citation>
    <scope>NUCLEOTIDE SEQUENCE [LARGE SCALE GENOMIC DNA]</scope>
    <source>
        <strain evidence="3 4">CBS 110550</strain>
    </source>
</reference>
<evidence type="ECO:0000313" key="3">
    <source>
        <dbReference type="EMBL" id="RYO95520.1"/>
    </source>
</evidence>
<evidence type="ECO:0000256" key="2">
    <source>
        <dbReference type="SAM" id="MobiDB-lite"/>
    </source>
</evidence>